<reference evidence="3" key="2">
    <citation type="submission" date="2015-01" db="EMBL/GenBank/DDBJ databases">
        <title>Evolutionary Origins and Diversification of the Mycorrhizal Mutualists.</title>
        <authorList>
            <consortium name="DOE Joint Genome Institute"/>
            <consortium name="Mycorrhizal Genomics Consortium"/>
            <person name="Kohler A."/>
            <person name="Kuo A."/>
            <person name="Nagy L.G."/>
            <person name="Floudas D."/>
            <person name="Copeland A."/>
            <person name="Barry K.W."/>
            <person name="Cichocki N."/>
            <person name="Veneault-Fourrey C."/>
            <person name="LaButti K."/>
            <person name="Lindquist E.A."/>
            <person name="Lipzen A."/>
            <person name="Lundell T."/>
            <person name="Morin E."/>
            <person name="Murat C."/>
            <person name="Riley R."/>
            <person name="Ohm R."/>
            <person name="Sun H."/>
            <person name="Tunlid A."/>
            <person name="Henrissat B."/>
            <person name="Grigoriev I.V."/>
            <person name="Hibbett D.S."/>
            <person name="Martin F."/>
        </authorList>
    </citation>
    <scope>NUCLEOTIDE SEQUENCE [LARGE SCALE GENOMIC DNA]</scope>
    <source>
        <strain evidence="3">Foug A</strain>
    </source>
</reference>
<dbReference type="Proteomes" id="UP000053989">
    <property type="component" value="Unassembled WGS sequence"/>
</dbReference>
<dbReference type="InterPro" id="IPR045117">
    <property type="entry name" value="ATXN2-like"/>
</dbReference>
<reference evidence="2 3" key="1">
    <citation type="submission" date="2014-04" db="EMBL/GenBank/DDBJ databases">
        <authorList>
            <consortium name="DOE Joint Genome Institute"/>
            <person name="Kuo A."/>
            <person name="Kohler A."/>
            <person name="Nagy L.G."/>
            <person name="Floudas D."/>
            <person name="Copeland A."/>
            <person name="Barry K.W."/>
            <person name="Cichocki N."/>
            <person name="Veneault-Fourrey C."/>
            <person name="LaButti K."/>
            <person name="Lindquist E.A."/>
            <person name="Lipzen A."/>
            <person name="Lundell T."/>
            <person name="Morin E."/>
            <person name="Murat C."/>
            <person name="Sun H."/>
            <person name="Tunlid A."/>
            <person name="Henrissat B."/>
            <person name="Grigoriev I.V."/>
            <person name="Hibbett D.S."/>
            <person name="Martin F."/>
            <person name="Nordberg H.P."/>
            <person name="Cantor M.N."/>
            <person name="Hua S.X."/>
        </authorList>
    </citation>
    <scope>NUCLEOTIDE SEQUENCE [LARGE SCALE GENOMIC DNA]</scope>
    <source>
        <strain evidence="2 3">Foug A</strain>
    </source>
</reference>
<evidence type="ECO:0000259" key="1">
    <source>
        <dbReference type="SMART" id="SM01272"/>
    </source>
</evidence>
<protein>
    <recommendedName>
        <fullName evidence="1">LsmAD domain-containing protein</fullName>
    </recommendedName>
</protein>
<gene>
    <name evidence="2" type="ORF">SCLCIDRAFT_184067</name>
</gene>
<organism evidence="2 3">
    <name type="scientific">Scleroderma citrinum Foug A</name>
    <dbReference type="NCBI Taxonomy" id="1036808"/>
    <lineage>
        <taxon>Eukaryota</taxon>
        <taxon>Fungi</taxon>
        <taxon>Dikarya</taxon>
        <taxon>Basidiomycota</taxon>
        <taxon>Agaricomycotina</taxon>
        <taxon>Agaricomycetes</taxon>
        <taxon>Agaricomycetidae</taxon>
        <taxon>Boletales</taxon>
        <taxon>Sclerodermatineae</taxon>
        <taxon>Sclerodermataceae</taxon>
        <taxon>Scleroderma</taxon>
    </lineage>
</organism>
<dbReference type="STRING" id="1036808.A0A0C3DMB3"/>
<dbReference type="Pfam" id="PF06741">
    <property type="entry name" value="LsmAD"/>
    <property type="match status" value="1"/>
</dbReference>
<dbReference type="GO" id="GO:0034063">
    <property type="term" value="P:stress granule assembly"/>
    <property type="evidence" value="ECO:0007669"/>
    <property type="project" value="TreeGrafter"/>
</dbReference>
<feature type="domain" description="LsmAD" evidence="1">
    <location>
        <begin position="204"/>
        <end position="251"/>
    </location>
</feature>
<dbReference type="Pfam" id="PF14438">
    <property type="entry name" value="SM-ATX"/>
    <property type="match status" value="1"/>
</dbReference>
<dbReference type="EMBL" id="KN822104">
    <property type="protein sequence ID" value="KIM57171.1"/>
    <property type="molecule type" value="Genomic_DNA"/>
</dbReference>
<dbReference type="SMART" id="SM01272">
    <property type="entry name" value="LsmAD"/>
    <property type="match status" value="1"/>
</dbReference>
<dbReference type="HOGENOM" id="CLU_1107665_0_0_1"/>
<evidence type="ECO:0000313" key="2">
    <source>
        <dbReference type="EMBL" id="KIM57171.1"/>
    </source>
</evidence>
<accession>A0A0C3DMB3</accession>
<dbReference type="PANTHER" id="PTHR12854:SF7">
    <property type="entry name" value="ATAXIN-2 HOMOLOG"/>
    <property type="match status" value="1"/>
</dbReference>
<evidence type="ECO:0000313" key="3">
    <source>
        <dbReference type="Proteomes" id="UP000053989"/>
    </source>
</evidence>
<dbReference type="GO" id="GO:0010494">
    <property type="term" value="C:cytoplasmic stress granule"/>
    <property type="evidence" value="ECO:0007669"/>
    <property type="project" value="TreeGrafter"/>
</dbReference>
<dbReference type="InParanoid" id="A0A0C3DMB3"/>
<dbReference type="OrthoDB" id="2275718at2759"/>
<dbReference type="InterPro" id="IPR009604">
    <property type="entry name" value="LsmAD_domain"/>
</dbReference>
<dbReference type="GO" id="GO:0003729">
    <property type="term" value="F:mRNA binding"/>
    <property type="evidence" value="ECO:0007669"/>
    <property type="project" value="TreeGrafter"/>
</dbReference>
<keyword evidence="3" id="KW-1185">Reference proteome</keyword>
<name>A0A0C3DMB3_9AGAM</name>
<dbReference type="InterPro" id="IPR025852">
    <property type="entry name" value="SM_dom_ATX"/>
</dbReference>
<dbReference type="PANTHER" id="PTHR12854">
    <property type="entry name" value="ATAXIN 2-RELATED"/>
    <property type="match status" value="1"/>
</dbReference>
<sequence length="251" mass="27436">MPSRSNLPQAWTGARTSPALFLANPPAHPLHGSPSCNQAFSTLAGANGSRPQDAQQDRIIQSLADLTGTTVTLSTRDGQRYEGVVSSTSPEGDKPGITLKDAKEISIPGTPLNDTLFIPSSNIDTWQSGPADAKVPNGDSFRIDAEISEEKPGREPELQAWRSSEDTYGSFSAAHNALEGTDDEITFEPGDTQWDQFTTNEQMFGTTTSFNEFYTTKLNRNAKDKEKKDQRIASEIIGITMNNPHMEEEDR</sequence>
<dbReference type="AlphaFoldDB" id="A0A0C3DMB3"/>
<proteinExistence type="predicted"/>